<evidence type="ECO:0000256" key="1">
    <source>
        <dbReference type="ARBA" id="ARBA00022729"/>
    </source>
</evidence>
<dbReference type="SUPFAM" id="SSF50685">
    <property type="entry name" value="Barwin-like endoglucanases"/>
    <property type="match status" value="1"/>
</dbReference>
<dbReference type="OrthoDB" id="623670at2759"/>
<dbReference type="Proteomes" id="UP000789342">
    <property type="component" value="Unassembled WGS sequence"/>
</dbReference>
<keyword evidence="1" id="KW-0732">Signal</keyword>
<protein>
    <submittedName>
        <fullName evidence="2">3536_t:CDS:1</fullName>
    </submittedName>
</protein>
<keyword evidence="3" id="KW-1185">Reference proteome</keyword>
<dbReference type="InterPro" id="IPR051477">
    <property type="entry name" value="Expansin_CellWall"/>
</dbReference>
<reference evidence="2" key="1">
    <citation type="submission" date="2021-06" db="EMBL/GenBank/DDBJ databases">
        <authorList>
            <person name="Kallberg Y."/>
            <person name="Tangrot J."/>
            <person name="Rosling A."/>
        </authorList>
    </citation>
    <scope>NUCLEOTIDE SEQUENCE</scope>
    <source>
        <strain evidence="2">CL551</strain>
    </source>
</reference>
<gene>
    <name evidence="2" type="ORF">AMORRO_LOCUS13865</name>
</gene>
<evidence type="ECO:0000313" key="2">
    <source>
        <dbReference type="EMBL" id="CAG8728919.1"/>
    </source>
</evidence>
<organism evidence="2 3">
    <name type="scientific">Acaulospora morrowiae</name>
    <dbReference type="NCBI Taxonomy" id="94023"/>
    <lineage>
        <taxon>Eukaryota</taxon>
        <taxon>Fungi</taxon>
        <taxon>Fungi incertae sedis</taxon>
        <taxon>Mucoromycota</taxon>
        <taxon>Glomeromycotina</taxon>
        <taxon>Glomeromycetes</taxon>
        <taxon>Diversisporales</taxon>
        <taxon>Acaulosporaceae</taxon>
        <taxon>Acaulospora</taxon>
    </lineage>
</organism>
<dbReference type="Gene3D" id="2.40.40.10">
    <property type="entry name" value="RlpA-like domain"/>
    <property type="match status" value="1"/>
</dbReference>
<dbReference type="CDD" id="cd22191">
    <property type="entry name" value="DPBB_RlpA_EXP_N-like"/>
    <property type="match status" value="1"/>
</dbReference>
<sequence>MASIFGNSKLFVFFAIIAILLVFNIDSHDSLPHHKRSSTGDATFYEVGLGACGKVNNDNQLVCALNHDQFDPSPGGNPNKNRSCGKKIKATFGKKSVIVTVVDRCADCKKGDIDLS</sequence>
<dbReference type="PANTHER" id="PTHR31836:SF27">
    <property type="entry name" value="RLPA-LIKE PROTEIN DOUBLE-PSI BETA-BARREL DOMAIN-CONTAINING PROTEIN"/>
    <property type="match status" value="1"/>
</dbReference>
<dbReference type="PANTHER" id="PTHR31836">
    <property type="match status" value="1"/>
</dbReference>
<name>A0A9N9IBP3_9GLOM</name>
<feature type="non-terminal residue" evidence="2">
    <location>
        <position position="116"/>
    </location>
</feature>
<accession>A0A9N9IBP3</accession>
<dbReference type="InterPro" id="IPR036908">
    <property type="entry name" value="RlpA-like_sf"/>
</dbReference>
<proteinExistence type="predicted"/>
<dbReference type="EMBL" id="CAJVPV010025425">
    <property type="protein sequence ID" value="CAG8728919.1"/>
    <property type="molecule type" value="Genomic_DNA"/>
</dbReference>
<dbReference type="AlphaFoldDB" id="A0A9N9IBP3"/>
<evidence type="ECO:0000313" key="3">
    <source>
        <dbReference type="Proteomes" id="UP000789342"/>
    </source>
</evidence>
<comment type="caution">
    <text evidence="2">The sequence shown here is derived from an EMBL/GenBank/DDBJ whole genome shotgun (WGS) entry which is preliminary data.</text>
</comment>